<name>A0A151ZFB3_TIELA</name>
<reference evidence="1 2" key="1">
    <citation type="submission" date="2015-12" db="EMBL/GenBank/DDBJ databases">
        <title>Dictyostelia acquired genes for synthesis and detection of signals that induce cell-type specialization by lateral gene transfer from prokaryotes.</title>
        <authorList>
            <person name="Gloeckner G."/>
            <person name="Schaap P."/>
        </authorList>
    </citation>
    <scope>NUCLEOTIDE SEQUENCE [LARGE SCALE GENOMIC DNA]</scope>
    <source>
        <strain evidence="1 2">TK</strain>
    </source>
</reference>
<proteinExistence type="predicted"/>
<accession>A0A151ZFB3</accession>
<dbReference type="EMBL" id="LODT01000029">
    <property type="protein sequence ID" value="KYQ92661.1"/>
    <property type="molecule type" value="Genomic_DNA"/>
</dbReference>
<protein>
    <submittedName>
        <fullName evidence="1">Uncharacterized protein</fullName>
    </submittedName>
</protein>
<dbReference type="OMA" id="LHCVYLP"/>
<gene>
    <name evidence="1" type="ORF">DLAC_06655</name>
</gene>
<dbReference type="Proteomes" id="UP000076078">
    <property type="component" value="Unassembled WGS sequence"/>
</dbReference>
<sequence length="353" mass="39732">MQVLKQIVAVSFANVSLIVIDKSEFILALVPDKYDSMPRDVVEGIYNRLSEDEKNKAAFVYWELSKKLDSRIDGINYGRDCFWNNLQLSIRSLHRCGYLLKYYDPSDDTLVSIKCCNTKASSIAQYYNLGEKIGYDYPSKHIGFINGMGNTIRWAGTDASKITNAMCDGVDLHCVYLPSIPKSKDNYSPTHSITGFIGEATRHLSVTGGIIDRTSCLLVQLWIDYLCDNPSNQFLQMAASDGGTFTQTALRILMEYRPDLCDRLNLLLLAPGTIILPNHLISPNQVINLIKKEDHLITKLGNGASNHLHGKHQNVIIVPHLTTSDHPHNFTNPDYMSIGRKYIENYKLTGRLL</sequence>
<dbReference type="AlphaFoldDB" id="A0A151ZFB3"/>
<keyword evidence="2" id="KW-1185">Reference proteome</keyword>
<dbReference type="OrthoDB" id="17873at2759"/>
<evidence type="ECO:0000313" key="2">
    <source>
        <dbReference type="Proteomes" id="UP000076078"/>
    </source>
</evidence>
<evidence type="ECO:0000313" key="1">
    <source>
        <dbReference type="EMBL" id="KYQ92661.1"/>
    </source>
</evidence>
<comment type="caution">
    <text evidence="1">The sequence shown here is derived from an EMBL/GenBank/DDBJ whole genome shotgun (WGS) entry which is preliminary data.</text>
</comment>
<organism evidence="1 2">
    <name type="scientific">Tieghemostelium lacteum</name>
    <name type="common">Slime mold</name>
    <name type="synonym">Dictyostelium lacteum</name>
    <dbReference type="NCBI Taxonomy" id="361077"/>
    <lineage>
        <taxon>Eukaryota</taxon>
        <taxon>Amoebozoa</taxon>
        <taxon>Evosea</taxon>
        <taxon>Eumycetozoa</taxon>
        <taxon>Dictyostelia</taxon>
        <taxon>Dictyosteliales</taxon>
        <taxon>Raperosteliaceae</taxon>
        <taxon>Tieghemostelium</taxon>
    </lineage>
</organism>
<dbReference type="FunCoup" id="A0A151ZFB3">
    <property type="interactions" value="738"/>
</dbReference>
<dbReference type="InParanoid" id="A0A151ZFB3"/>